<gene>
    <name evidence="2" type="ORF">DXX94_01560</name>
</gene>
<reference evidence="3" key="1">
    <citation type="submission" date="2018-08" db="EMBL/GenBank/DDBJ databases">
        <title>Thalassotalea euphylliae genome.</title>
        <authorList>
            <person name="Summers S."/>
            <person name="Rice S.A."/>
            <person name="Freckelton M.L."/>
            <person name="Nedved B.T."/>
            <person name="Hadfield M.G."/>
        </authorList>
    </citation>
    <scope>NUCLEOTIDE SEQUENCE [LARGE SCALE GENOMIC DNA]</scope>
    <source>
        <strain evidence="3">H3</strain>
    </source>
</reference>
<accession>A0A3E0TYR6</accession>
<feature type="transmembrane region" description="Helical" evidence="1">
    <location>
        <begin position="41"/>
        <end position="59"/>
    </location>
</feature>
<dbReference type="Pfam" id="PF11201">
    <property type="entry name" value="DUF2982"/>
    <property type="match status" value="1"/>
</dbReference>
<sequence length="221" mass="25305">MPEIKIKPIANNHGQFLTLVGVIGLLVTIAISHHFWSELRLVFTLLLLASLVTLFIGLTKRFEPEYSLLISPQGIKFSHKYGGWKLPWTDVLRFDQLNVQVGLDRRILPYIGIRLSNCDSLVESITPRLASRLPHEQRPLLTMAITQSLLTIEQAQINFSPYKHHHDLLKGPIALYMHHTQALAKAYGYHVYLPLSALDRSGEEFIQLLKQCQTHRHQYSP</sequence>
<comment type="caution">
    <text evidence="2">The sequence shown here is derived from an EMBL/GenBank/DDBJ whole genome shotgun (WGS) entry which is preliminary data.</text>
</comment>
<feature type="transmembrane region" description="Helical" evidence="1">
    <location>
        <begin position="16"/>
        <end position="35"/>
    </location>
</feature>
<dbReference type="EMBL" id="QUOT01000001">
    <property type="protein sequence ID" value="REL29513.1"/>
    <property type="molecule type" value="Genomic_DNA"/>
</dbReference>
<dbReference type="RefSeq" id="WP_116013427.1">
    <property type="nucleotide sequence ID" value="NZ_QUOT01000001.1"/>
</dbReference>
<dbReference type="AlphaFoldDB" id="A0A3E0TYR6"/>
<organism evidence="2 3">
    <name type="scientific">Thalassotalea euphylliae</name>
    <dbReference type="NCBI Taxonomy" id="1655234"/>
    <lineage>
        <taxon>Bacteria</taxon>
        <taxon>Pseudomonadati</taxon>
        <taxon>Pseudomonadota</taxon>
        <taxon>Gammaproteobacteria</taxon>
        <taxon>Alteromonadales</taxon>
        <taxon>Colwelliaceae</taxon>
        <taxon>Thalassotalea</taxon>
    </lineage>
</organism>
<dbReference type="Proteomes" id="UP000256899">
    <property type="component" value="Unassembled WGS sequence"/>
</dbReference>
<keyword evidence="1" id="KW-0472">Membrane</keyword>
<name>A0A3E0TYR6_9GAMM</name>
<keyword evidence="3" id="KW-1185">Reference proteome</keyword>
<evidence type="ECO:0000256" key="1">
    <source>
        <dbReference type="SAM" id="Phobius"/>
    </source>
</evidence>
<dbReference type="InterPro" id="IPR021367">
    <property type="entry name" value="DUF2982"/>
</dbReference>
<keyword evidence="1" id="KW-1133">Transmembrane helix</keyword>
<protein>
    <submittedName>
        <fullName evidence="2">DUF2982 domain-containing protein</fullName>
    </submittedName>
</protein>
<evidence type="ECO:0000313" key="3">
    <source>
        <dbReference type="Proteomes" id="UP000256899"/>
    </source>
</evidence>
<evidence type="ECO:0000313" key="2">
    <source>
        <dbReference type="EMBL" id="REL29513.1"/>
    </source>
</evidence>
<proteinExistence type="predicted"/>
<keyword evidence="1" id="KW-0812">Transmembrane</keyword>